<feature type="region of interest" description="Disordered" evidence="1">
    <location>
        <begin position="635"/>
        <end position="655"/>
    </location>
</feature>
<dbReference type="GO" id="GO:0016740">
    <property type="term" value="F:transferase activity"/>
    <property type="evidence" value="ECO:0007669"/>
    <property type="project" value="UniProtKB-KW"/>
</dbReference>
<keyword evidence="3" id="KW-0808">Transferase</keyword>
<feature type="region of interest" description="Disordered" evidence="1">
    <location>
        <begin position="447"/>
        <end position="475"/>
    </location>
</feature>
<dbReference type="Proteomes" id="UP000245956">
    <property type="component" value="Unassembled WGS sequence"/>
</dbReference>
<comment type="caution">
    <text evidence="3">The sequence shown here is derived from an EMBL/GenBank/DDBJ whole genome shotgun (WGS) entry which is preliminary data.</text>
</comment>
<dbReference type="Gene3D" id="3.40.630.30">
    <property type="match status" value="1"/>
</dbReference>
<dbReference type="AlphaFoldDB" id="A0A2U3EHY4"/>
<reference evidence="3" key="1">
    <citation type="submission" date="2015-05" db="EMBL/GenBank/DDBJ databases">
        <authorList>
            <person name="Wang D.B."/>
            <person name="Wang M."/>
        </authorList>
    </citation>
    <scope>NUCLEOTIDE SEQUENCE</scope>
    <source>
        <strain evidence="3">36-1</strain>
    </source>
</reference>
<evidence type="ECO:0000313" key="2">
    <source>
        <dbReference type="EMBL" id="KAK4094980.1"/>
    </source>
</evidence>
<dbReference type="EMBL" id="LCWV01000004">
    <property type="protein sequence ID" value="PWI74121.1"/>
    <property type="molecule type" value="Genomic_DNA"/>
</dbReference>
<dbReference type="SUPFAM" id="SSF55729">
    <property type="entry name" value="Acyl-CoA N-acyltransferases (Nat)"/>
    <property type="match status" value="1"/>
</dbReference>
<feature type="region of interest" description="Disordered" evidence="1">
    <location>
        <begin position="378"/>
        <end position="430"/>
    </location>
</feature>
<name>A0A2U3EHY4_PURLI</name>
<proteinExistence type="predicted"/>
<feature type="compositionally biased region" description="Basic residues" evidence="1">
    <location>
        <begin position="450"/>
        <end position="459"/>
    </location>
</feature>
<dbReference type="Proteomes" id="UP001287286">
    <property type="component" value="Unassembled WGS sequence"/>
</dbReference>
<evidence type="ECO:0000313" key="4">
    <source>
        <dbReference type="Proteomes" id="UP000245956"/>
    </source>
</evidence>
<protein>
    <submittedName>
        <fullName evidence="3">Acetyltransferase, GNAT family</fullName>
    </submittedName>
</protein>
<organism evidence="3 4">
    <name type="scientific">Purpureocillium lilacinum</name>
    <name type="common">Paecilomyces lilacinus</name>
    <dbReference type="NCBI Taxonomy" id="33203"/>
    <lineage>
        <taxon>Eukaryota</taxon>
        <taxon>Fungi</taxon>
        <taxon>Dikarya</taxon>
        <taxon>Ascomycota</taxon>
        <taxon>Pezizomycotina</taxon>
        <taxon>Sordariomycetes</taxon>
        <taxon>Hypocreomycetidae</taxon>
        <taxon>Hypocreales</taxon>
        <taxon>Ophiocordycipitaceae</taxon>
        <taxon>Purpureocillium</taxon>
    </lineage>
</organism>
<dbReference type="EMBL" id="JAWRVI010000002">
    <property type="protein sequence ID" value="KAK4094980.1"/>
    <property type="molecule type" value="Genomic_DNA"/>
</dbReference>
<sequence>MPRITPWQKKARGAPQERLLRYVAQRRGSEPVLLANWRALPQAGCKIGRRALTETIADFNIPPERARHTSLGLGAVNPCAPLAVLCRGSNPLELEQADDSILRCQTDGTDARRRDATMRFRPRQATPARAFGIAYMGDGTLAETWQPDRRRLDYGRPTSQRQHAGTYQPQPEPFWSCAVSPPANRPSTGYQQVLLRIPKLEDDFLPLHGNTYPGNYVLCRPHRRHGSEIPENSPGHRPPCSQVMIIACQFYAQSGTAIAAQHQHTPPCATRHLGSPKMSNLQKTCGHIFRRCFFAPGHVRIALCCQPQLLARITGRWKNREGGMRRHAHTPFIPSCRDAGGGGTLQRATSASPSVNRGARGWTCVKCTYCAGPALRRFHRPQSPAPPGRSWSTGVGGPPSGHSKDERASPHQAAPRGREDEEGARTSSPHRVSHGLFELCTLTSPPQQIGHKRLRRRRPAPPVGKLASSNEARKEPSTSLFFLHTDISTAIAPPRVICSYEYPAMATPFITLLEPSKLEGFLGGIRHNEQPATIPQPFLDAMEVREGVFVDEQKVPLENEFDPDDPRSCHWVIYASINKTEEGEVRDEDGNVLQPRKSSTRTTPIGTVRLVPFPHEPHPKAGGNYWNGVLVGDDGQDQSDAGAAPGKTLIADRPTSFHDGKEPYVKLGRLAVIKEFRGKNLAGLLVSTVLAWLKRNPSYFDPSITELGLEQMGAANETDVPKWSGLVCVHAQEQVIRAWEKWGFRVDEGMGKWWEEGIPHVGMFQRLEVNPEEVRI</sequence>
<gene>
    <name evidence="3" type="ORF">PCL_09397</name>
    <name evidence="2" type="ORF">Purlil1_676</name>
</gene>
<feature type="compositionally biased region" description="Polar residues" evidence="1">
    <location>
        <begin position="346"/>
        <end position="355"/>
    </location>
</feature>
<feature type="region of interest" description="Disordered" evidence="1">
    <location>
        <begin position="322"/>
        <end position="355"/>
    </location>
</feature>
<keyword evidence="5" id="KW-1185">Reference proteome</keyword>
<accession>A0A2U3EHY4</accession>
<reference evidence="2" key="3">
    <citation type="submission" date="2023-11" db="EMBL/GenBank/DDBJ databases">
        <authorList>
            <person name="Beijen E."/>
            <person name="Ohm R.A."/>
        </authorList>
    </citation>
    <scope>NUCLEOTIDE SEQUENCE</scope>
    <source>
        <strain evidence="2">CBS 150709</strain>
    </source>
</reference>
<dbReference type="InterPro" id="IPR016181">
    <property type="entry name" value="Acyl_CoA_acyltransferase"/>
</dbReference>
<evidence type="ECO:0000313" key="3">
    <source>
        <dbReference type="EMBL" id="PWI74121.1"/>
    </source>
</evidence>
<evidence type="ECO:0000256" key="1">
    <source>
        <dbReference type="SAM" id="MobiDB-lite"/>
    </source>
</evidence>
<reference evidence="3 4" key="2">
    <citation type="journal article" date="2016" name="Front. Microbiol.">
        <title>Genome and transcriptome sequences reveal the specific parasitism of the nematophagous Purpureocillium lilacinum 36-1.</title>
        <authorList>
            <person name="Xie J."/>
            <person name="Li S."/>
            <person name="Mo C."/>
            <person name="Xiao X."/>
            <person name="Peng D."/>
            <person name="Wang G."/>
            <person name="Xiao Y."/>
        </authorList>
    </citation>
    <scope>NUCLEOTIDE SEQUENCE [LARGE SCALE GENOMIC DNA]</scope>
    <source>
        <strain evidence="3 4">36-1</strain>
    </source>
</reference>
<reference evidence="2 5" key="4">
    <citation type="journal article" date="2024" name="Microbiol. Resour. Announc.">
        <title>Genome annotations for the ascomycete fungi Trichoderma harzianum, Trichoderma aggressivum, and Purpureocillium lilacinum.</title>
        <authorList>
            <person name="Beijen E.P.W."/>
            <person name="Ohm R.A."/>
        </authorList>
    </citation>
    <scope>NUCLEOTIDE SEQUENCE [LARGE SCALE GENOMIC DNA]</scope>
    <source>
        <strain evidence="2 5">CBS 150709</strain>
    </source>
</reference>
<evidence type="ECO:0000313" key="5">
    <source>
        <dbReference type="Proteomes" id="UP001287286"/>
    </source>
</evidence>